<organism evidence="3 4">
    <name type="scientific">Fusarium vanettenii (strain ATCC MYA-4622 / CBS 123669 / FGSC 9596 / NRRL 45880 / 77-13-4)</name>
    <name type="common">Fusarium solani subsp. pisi</name>
    <dbReference type="NCBI Taxonomy" id="660122"/>
    <lineage>
        <taxon>Eukaryota</taxon>
        <taxon>Fungi</taxon>
        <taxon>Dikarya</taxon>
        <taxon>Ascomycota</taxon>
        <taxon>Pezizomycotina</taxon>
        <taxon>Sordariomycetes</taxon>
        <taxon>Hypocreomycetidae</taxon>
        <taxon>Hypocreales</taxon>
        <taxon>Nectriaceae</taxon>
        <taxon>Fusarium</taxon>
        <taxon>Fusarium solani species complex</taxon>
        <taxon>Fusarium vanettenii</taxon>
    </lineage>
</organism>
<dbReference type="HOGENOM" id="CLU_026450_1_0_1"/>
<dbReference type="InParanoid" id="C7ZNH9"/>
<dbReference type="AlphaFoldDB" id="C7ZNH9"/>
<dbReference type="OrthoDB" id="1862401at2759"/>
<dbReference type="InterPro" id="IPR051283">
    <property type="entry name" value="Sec_Metabolite_Acyltrans"/>
</dbReference>
<gene>
    <name evidence="3" type="ORF">NECHADRAFT_52814</name>
</gene>
<dbReference type="RefSeq" id="XP_003040150.1">
    <property type="nucleotide sequence ID" value="XM_003040104.1"/>
</dbReference>
<dbReference type="EMBL" id="GG698968">
    <property type="protein sequence ID" value="EEU34437.1"/>
    <property type="molecule type" value="Genomic_DNA"/>
</dbReference>
<dbReference type="Pfam" id="PF02458">
    <property type="entry name" value="Transferase"/>
    <property type="match status" value="1"/>
</dbReference>
<dbReference type="VEuPathDB" id="FungiDB:NECHADRAFT_52814"/>
<proteinExistence type="predicted"/>
<evidence type="ECO:0000256" key="2">
    <source>
        <dbReference type="SAM" id="MobiDB-lite"/>
    </source>
</evidence>
<protein>
    <recommendedName>
        <fullName evidence="5">Trichothecene 3-O-acetyltransferase</fullName>
    </recommendedName>
</protein>
<keyword evidence="4" id="KW-1185">Reference proteome</keyword>
<dbReference type="GO" id="GO:0016740">
    <property type="term" value="F:transferase activity"/>
    <property type="evidence" value="ECO:0007669"/>
    <property type="project" value="UniProtKB-KW"/>
</dbReference>
<evidence type="ECO:0000313" key="4">
    <source>
        <dbReference type="Proteomes" id="UP000005206"/>
    </source>
</evidence>
<keyword evidence="1" id="KW-0808">Transferase</keyword>
<dbReference type="InterPro" id="IPR023213">
    <property type="entry name" value="CAT-like_dom_sf"/>
</dbReference>
<feature type="region of interest" description="Disordered" evidence="2">
    <location>
        <begin position="1"/>
        <end position="22"/>
    </location>
</feature>
<dbReference type="Proteomes" id="UP000005206">
    <property type="component" value="Chromosome 11"/>
</dbReference>
<dbReference type="PANTHER" id="PTHR31896">
    <property type="entry name" value="FAMILY REGULATORY PROTEIN, PUTATIVE (AFU_ORTHOLOGUE AFUA_3G14730)-RELATED"/>
    <property type="match status" value="1"/>
</dbReference>
<dbReference type="Gene3D" id="3.30.559.10">
    <property type="entry name" value="Chloramphenicol acetyltransferase-like domain"/>
    <property type="match status" value="2"/>
</dbReference>
<dbReference type="GeneID" id="9677972"/>
<dbReference type="eggNOG" id="ENOG502RS2N">
    <property type="taxonomic scope" value="Eukaryota"/>
</dbReference>
<reference evidence="3 4" key="1">
    <citation type="journal article" date="2009" name="PLoS Genet.">
        <title>The genome of Nectria haematococca: contribution of supernumerary chromosomes to gene expansion.</title>
        <authorList>
            <person name="Coleman J.J."/>
            <person name="Rounsley S.D."/>
            <person name="Rodriguez-Carres M."/>
            <person name="Kuo A."/>
            <person name="Wasmann C.C."/>
            <person name="Grimwood J."/>
            <person name="Schmutz J."/>
            <person name="Taga M."/>
            <person name="White G.J."/>
            <person name="Zhou S."/>
            <person name="Schwartz D.C."/>
            <person name="Freitag M."/>
            <person name="Ma L.J."/>
            <person name="Danchin E.G."/>
            <person name="Henrissat B."/>
            <person name="Coutinho P.M."/>
            <person name="Nelson D.R."/>
            <person name="Straney D."/>
            <person name="Napoli C.A."/>
            <person name="Barker B.M."/>
            <person name="Gribskov M."/>
            <person name="Rep M."/>
            <person name="Kroken S."/>
            <person name="Molnar I."/>
            <person name="Rensing C."/>
            <person name="Kennell J.C."/>
            <person name="Zamora J."/>
            <person name="Farman M.L."/>
            <person name="Selker E.U."/>
            <person name="Salamov A."/>
            <person name="Shapiro H."/>
            <person name="Pangilinan J."/>
            <person name="Lindquist E."/>
            <person name="Lamers C."/>
            <person name="Grigoriev I.V."/>
            <person name="Geiser D.M."/>
            <person name="Covert S.F."/>
            <person name="Temporini E."/>
            <person name="Vanetten H.D."/>
        </authorList>
    </citation>
    <scope>NUCLEOTIDE SEQUENCE [LARGE SCALE GENOMIC DNA]</scope>
    <source>
        <strain evidence="4">ATCC MYA-4622 / CBS 123669 / FGSC 9596 / NRRL 45880 / 77-13-4</strain>
    </source>
</reference>
<dbReference type="PANTHER" id="PTHR31896:SF64">
    <property type="entry name" value="TRICHOTHECENE 3-O-ACETYLTRANSFERASE"/>
    <property type="match status" value="1"/>
</dbReference>
<dbReference type="OMA" id="WGKPESV"/>
<evidence type="ECO:0008006" key="5">
    <source>
        <dbReference type="Google" id="ProtNLM"/>
    </source>
</evidence>
<sequence length="472" mass="51002">MSHSDNALSPQGDHFVTPKQYGLPQTLSQQKLTPLDMNMLRLYGARWILCFPLPPGTNKAQVYENLKEGLAHTIRSIPWIAGKVGPEEGQDPKHNRIQIVDSSSGVKFPRQDLNGILPPYTELKKEHFPLSRLLTAQLGPMGVLPEGPEQPVMAAQANFIEGGLLLTVGIHHSVCDASALDVIVNTWSQNTAAASGSSKSFTTYDAQSNDRSPLMEGMQGANFVDFPEYMLSPPANGGTQQMPAMAFEMPPLAARIFHFSPESLANLKAAAAAFSTNDALCAFIWQHMTLARTRSGFFADPASGEETSALAYAVNIRNRMSPPLPSTFLGNASMASMRKRLAVSTLTSDTALSEAAAAIRKSLIAFNSPCRVPLTIGLLNSRPDPTDFKLAYNAFLGPDIVTTSWADLKVYESDWGTLGMVDSLRMPGEGADGTIIVLPRLKDGGLEVSIGLRLGAMEKLLQDDEFTKVAQP</sequence>
<evidence type="ECO:0000313" key="3">
    <source>
        <dbReference type="EMBL" id="EEU34437.1"/>
    </source>
</evidence>
<evidence type="ECO:0000256" key="1">
    <source>
        <dbReference type="ARBA" id="ARBA00022679"/>
    </source>
</evidence>
<accession>C7ZNH9</accession>
<dbReference type="KEGG" id="nhe:NECHADRAFT_52814"/>
<name>C7ZNH9_FUSV7</name>